<keyword evidence="2" id="KW-0723">Serine/threonine-protein kinase</keyword>
<keyword evidence="8" id="KW-0067">ATP-binding</keyword>
<dbReference type="PROSITE" id="PS00108">
    <property type="entry name" value="PROTEIN_KINASE_ST"/>
    <property type="match status" value="2"/>
</dbReference>
<keyword evidence="4" id="KW-0812">Transmembrane</keyword>
<keyword evidence="6" id="KW-0547">Nucleotide-binding</keyword>
<reference evidence="13" key="1">
    <citation type="submission" date="2019-03" db="EMBL/GenBank/DDBJ databases">
        <authorList>
            <person name="Mank J."/>
            <person name="Almeida P."/>
        </authorList>
    </citation>
    <scope>NUCLEOTIDE SEQUENCE</scope>
    <source>
        <strain evidence="13">78183</strain>
    </source>
</reference>
<evidence type="ECO:0000256" key="9">
    <source>
        <dbReference type="ARBA" id="ARBA00022989"/>
    </source>
</evidence>
<dbReference type="InterPro" id="IPR025287">
    <property type="entry name" value="WAK_GUB"/>
</dbReference>
<name>A0A6N2MMD7_SALVM</name>
<keyword evidence="9" id="KW-1133">Transmembrane helix</keyword>
<evidence type="ECO:0000313" key="13">
    <source>
        <dbReference type="EMBL" id="VFU55397.1"/>
    </source>
</evidence>
<dbReference type="GO" id="GO:0005524">
    <property type="term" value="F:ATP binding"/>
    <property type="evidence" value="ECO:0007669"/>
    <property type="project" value="UniProtKB-KW"/>
</dbReference>
<feature type="domain" description="Protein kinase" evidence="12">
    <location>
        <begin position="103"/>
        <end position="394"/>
    </location>
</feature>
<dbReference type="InterPro" id="IPR008271">
    <property type="entry name" value="Ser/Thr_kinase_AS"/>
</dbReference>
<dbReference type="Pfam" id="PF13947">
    <property type="entry name" value="GUB_WAK_bind"/>
    <property type="match status" value="2"/>
</dbReference>
<keyword evidence="5" id="KW-0732">Signal</keyword>
<dbReference type="Gene3D" id="3.30.200.20">
    <property type="entry name" value="Phosphorylase Kinase, domain 1"/>
    <property type="match status" value="2"/>
</dbReference>
<evidence type="ECO:0000256" key="11">
    <source>
        <dbReference type="ARBA" id="ARBA00023180"/>
    </source>
</evidence>
<dbReference type="InterPro" id="IPR001245">
    <property type="entry name" value="Ser-Thr/Tyr_kinase_cat_dom"/>
</dbReference>
<dbReference type="SUPFAM" id="SSF56112">
    <property type="entry name" value="Protein kinase-like (PK-like)"/>
    <property type="match status" value="3"/>
</dbReference>
<dbReference type="GO" id="GO:0004674">
    <property type="term" value="F:protein serine/threonine kinase activity"/>
    <property type="evidence" value="ECO:0007669"/>
    <property type="project" value="UniProtKB-KW"/>
</dbReference>
<dbReference type="PANTHER" id="PTHR27009">
    <property type="entry name" value="RUST RESISTANCE KINASE LR10-RELATED"/>
    <property type="match status" value="1"/>
</dbReference>
<dbReference type="InterPro" id="IPR000719">
    <property type="entry name" value="Prot_kinase_dom"/>
</dbReference>
<keyword evidence="3" id="KW-0808">Transferase</keyword>
<accession>A0A6N2MMD7</accession>
<protein>
    <recommendedName>
        <fullName evidence="12">Protein kinase domain-containing protein</fullName>
    </recommendedName>
</protein>
<dbReference type="InterPro" id="IPR011009">
    <property type="entry name" value="Kinase-like_dom_sf"/>
</dbReference>
<evidence type="ECO:0000256" key="5">
    <source>
        <dbReference type="ARBA" id="ARBA00022729"/>
    </source>
</evidence>
<dbReference type="Pfam" id="PF07714">
    <property type="entry name" value="PK_Tyr_Ser-Thr"/>
    <property type="match status" value="1"/>
</dbReference>
<comment type="subcellular location">
    <subcellularLocation>
        <location evidence="1">Membrane</location>
        <topology evidence="1">Single-pass type I membrane protein</topology>
    </subcellularLocation>
</comment>
<feature type="domain" description="Protein kinase" evidence="12">
    <location>
        <begin position="1158"/>
        <end position="1326"/>
    </location>
</feature>
<dbReference type="GO" id="GO:0030247">
    <property type="term" value="F:polysaccharide binding"/>
    <property type="evidence" value="ECO:0007669"/>
    <property type="project" value="InterPro"/>
</dbReference>
<evidence type="ECO:0000256" key="3">
    <source>
        <dbReference type="ARBA" id="ARBA00022679"/>
    </source>
</evidence>
<evidence type="ECO:0000256" key="8">
    <source>
        <dbReference type="ARBA" id="ARBA00022840"/>
    </source>
</evidence>
<organism evidence="13">
    <name type="scientific">Salix viminalis</name>
    <name type="common">Common osier</name>
    <name type="synonym">Basket willow</name>
    <dbReference type="NCBI Taxonomy" id="40686"/>
    <lineage>
        <taxon>Eukaryota</taxon>
        <taxon>Viridiplantae</taxon>
        <taxon>Streptophyta</taxon>
        <taxon>Embryophyta</taxon>
        <taxon>Tracheophyta</taxon>
        <taxon>Spermatophyta</taxon>
        <taxon>Magnoliopsida</taxon>
        <taxon>eudicotyledons</taxon>
        <taxon>Gunneridae</taxon>
        <taxon>Pentapetalae</taxon>
        <taxon>rosids</taxon>
        <taxon>fabids</taxon>
        <taxon>Malpighiales</taxon>
        <taxon>Salicaceae</taxon>
        <taxon>Saliceae</taxon>
        <taxon>Salix</taxon>
    </lineage>
</organism>
<evidence type="ECO:0000256" key="6">
    <source>
        <dbReference type="ARBA" id="ARBA00022741"/>
    </source>
</evidence>
<gene>
    <name evidence="13" type="ORF">SVIM_LOCUS393440</name>
</gene>
<dbReference type="Pfam" id="PF00069">
    <property type="entry name" value="Pkinase"/>
    <property type="match status" value="2"/>
</dbReference>
<dbReference type="SMART" id="SM00220">
    <property type="entry name" value="S_TKc"/>
    <property type="match status" value="2"/>
</dbReference>
<keyword evidence="10" id="KW-0472">Membrane</keyword>
<dbReference type="Gene3D" id="1.10.510.10">
    <property type="entry name" value="Transferase(Phosphotransferase) domain 1"/>
    <property type="match status" value="3"/>
</dbReference>
<keyword evidence="7" id="KW-0418">Kinase</keyword>
<dbReference type="PROSITE" id="PS50011">
    <property type="entry name" value="PROTEIN_KINASE_DOM"/>
    <property type="match status" value="3"/>
</dbReference>
<evidence type="ECO:0000259" key="12">
    <source>
        <dbReference type="PROSITE" id="PS50011"/>
    </source>
</evidence>
<evidence type="ECO:0000256" key="1">
    <source>
        <dbReference type="ARBA" id="ARBA00004479"/>
    </source>
</evidence>
<evidence type="ECO:0000256" key="4">
    <source>
        <dbReference type="ARBA" id="ARBA00022692"/>
    </source>
</evidence>
<evidence type="ECO:0000256" key="2">
    <source>
        <dbReference type="ARBA" id="ARBA00022527"/>
    </source>
</evidence>
<evidence type="ECO:0000256" key="7">
    <source>
        <dbReference type="ARBA" id="ARBA00022777"/>
    </source>
</evidence>
<dbReference type="GO" id="GO:0016020">
    <property type="term" value="C:membrane"/>
    <property type="evidence" value="ECO:0007669"/>
    <property type="project" value="UniProtKB-SubCell"/>
</dbReference>
<keyword evidence="11" id="KW-0325">Glycoprotein</keyword>
<dbReference type="FunFam" id="1.10.510.10:FF:000590">
    <property type="entry name" value="PR5-like receptor kinase"/>
    <property type="match status" value="2"/>
</dbReference>
<evidence type="ECO:0000256" key="10">
    <source>
        <dbReference type="ARBA" id="ARBA00023136"/>
    </source>
</evidence>
<dbReference type="InterPro" id="IPR045874">
    <property type="entry name" value="LRK10/LRL21-25-like"/>
</dbReference>
<sequence length="1326" mass="149258">MSVIHIHGFNTKRQGRNGINGFPNTSLSHYRRMMIFINCANPVNSPLYLDTGACLNGGKYPNVSLSIHSYVNVGGMKASDLMETCSLERMTLLPVKDYKNMSFKEIHSLLEYGFELSWHSSSCGSCSTICYIDNSYDTKCTALKILGKSTANGQDFINEVATIGRVHHTNVVQLVGFCAEGSKRALVYDFMPNGSLNNFIFSQERSVTLSWEKLLEISLGVAHGIEYLHRGCEMQILHFDIKPHNILLDEHFTPKVSDFGLARLCPANESLTSLTAAGGTIGYMAPELFYKNIGRVSYKADVYSFGMLLLEMAGRRKNLNELAARSSEIYWPCWVSDQVSNGKAMEIEDSGTEEEKKVVKKMIIVGLWCIQMNPMNRPAMNEVVEMLEGDVESLQLPPKPSLDLYEKPMNTCGESSYMLLFACLLLLLLLFQTSNCYPCAPSSCGSQTISNPFRLNSDPLNCGNPLYTLHCEKNTSTVLYLDSRKYYVQAINYDNLTIRVVDAGNSRSAYGIFTIAVQRLDYVSYPYTWFQYKKTGSRWFPKYKPLALSRMMTFINCANPVNSPLYLDTGACLNGGKYPNVSLLIHSYVNVGGMKASDLMEKCSLERMTLLPVKDYKNMSFKEIHSLLEYGFELSWHSSSCGSCSTICYVDNSYDTKCTAIKILGKSTANGQDFINEVATIGRVHHTNVVQLVGFCAERSKRALVYDFMPNGSLNNFIFSQERSVSLSWEKLLEISLGVAHGIEYLHRGCEMQILHFDIKPHNILLDKHFTPKVSDFGLARLCPANESLKSLTAARGTIGYMAPELFYKNIGRVSYKADVYSFGMLLLEMAGRRKIWKALAERSIEIYWPCWVYDQVSNEKALEIGDGGTEEEKKVVKKMIIVGLWCIPMNPMNRPAMNEVVEMLEGDVESLQLPPKPFLNLYEKPMNICGESSYMSDYSAESVSLAPLCLLASPAATLPNQQLLSLCPIFMRHDPSNCGNPLYTLHCEKNTSTVLYLDSRKYYVQAINYDNLTIRVVDAGVKKNECSSLPDFSLTYERLGNSRSAYGIFTIAVKRLDYVRYPYTWFQYKKTGSRWFPKYKPRALSRMMIFINCANPVNSPLYLDTGACLNGGKYPNVSLSIHSYVNFGGMKASDLMETCSLERMTLLPVKDYKNMSFKEIHSLLEYGFELSWHSSSCGSCSTICYVDNSYDTKCTAIKILGKSTANGQDFINEVATIGRVHHTNVVQLVGFCAERSKRALVYDFMPNGSLNNFIFSQERSVSLSWEKLLEISLGVAHGIEYLHRVSDFGLLVVLRMNLTSLTAAKRFHVYFGLLGCVLRMRLLHL</sequence>
<feature type="domain" description="Protein kinase" evidence="12">
    <location>
        <begin position="621"/>
        <end position="920"/>
    </location>
</feature>
<proteinExistence type="predicted"/>
<dbReference type="EMBL" id="CAADRP010001885">
    <property type="protein sequence ID" value="VFU55397.1"/>
    <property type="molecule type" value="Genomic_DNA"/>
</dbReference>